<evidence type="ECO:0000313" key="1">
    <source>
        <dbReference type="EMBL" id="EFE85857.1"/>
    </source>
</evidence>
<dbReference type="EMBL" id="ACJY01000101">
    <property type="protein sequence ID" value="EFE85857.1"/>
    <property type="molecule type" value="Genomic_DNA"/>
</dbReference>
<dbReference type="AlphaFoldDB" id="D4CXL8"/>
<proteinExistence type="predicted"/>
<reference evidence="1 2" key="1">
    <citation type="submission" date="2010-02" db="EMBL/GenBank/DDBJ databases">
        <authorList>
            <person name="Weinstock G."/>
            <person name="Sodergren E."/>
            <person name="Clifton S."/>
            <person name="Fulton L."/>
            <person name="Fulton B."/>
            <person name="Courtney L."/>
            <person name="Fronick C."/>
            <person name="Harrison M."/>
            <person name="Strong C."/>
            <person name="Farmer C."/>
            <person name="Delahaunty K."/>
            <person name="Markovic C."/>
            <person name="Hall O."/>
            <person name="Minx P."/>
            <person name="Tomlinson C."/>
            <person name="Mitreva M."/>
            <person name="Nelson J."/>
            <person name="Hou S."/>
            <person name="Wollam A."/>
            <person name="Pepin K.H."/>
            <person name="Johnson M."/>
            <person name="Bhonagiri V."/>
            <person name="Zhang X."/>
            <person name="Suruliraj S."/>
            <person name="Warren W."/>
            <person name="Chinwalla A."/>
            <person name="Mardis E.R."/>
            <person name="Wilson R.K."/>
        </authorList>
    </citation>
    <scope>NUCLEOTIDE SEQUENCE [LARGE SCALE GENOMIC DNA]</scope>
    <source>
        <strain evidence="1 2">ATCC 33693</strain>
    </source>
</reference>
<dbReference type="STRING" id="546275.FUSPEROL_02215"/>
<dbReference type="HOGENOM" id="CLU_2972924_0_0_0"/>
<sequence length="58" mass="7197">MFLLFKRSKHMYTKKDLKEAIKHCKEKIKELKCGKCKDEHEKLLEMLIDLELYRDNRR</sequence>
<gene>
    <name evidence="1" type="ORF">FUSPEROL_02215</name>
</gene>
<organism evidence="1 2">
    <name type="scientific">Fusobacterium periodonticum ATCC 33693</name>
    <dbReference type="NCBI Taxonomy" id="546275"/>
    <lineage>
        <taxon>Bacteria</taxon>
        <taxon>Fusobacteriati</taxon>
        <taxon>Fusobacteriota</taxon>
        <taxon>Fusobacteriia</taxon>
        <taxon>Fusobacteriales</taxon>
        <taxon>Fusobacteriaceae</taxon>
        <taxon>Fusobacterium</taxon>
    </lineage>
</organism>
<dbReference type="Proteomes" id="UP000003748">
    <property type="component" value="Unassembled WGS sequence"/>
</dbReference>
<name>D4CXL8_9FUSO</name>
<comment type="caution">
    <text evidence="1">The sequence shown here is derived from an EMBL/GenBank/DDBJ whole genome shotgun (WGS) entry which is preliminary data.</text>
</comment>
<accession>D4CXL8</accession>
<protein>
    <submittedName>
        <fullName evidence="1">Uncharacterized protein</fullName>
    </submittedName>
</protein>
<evidence type="ECO:0000313" key="2">
    <source>
        <dbReference type="Proteomes" id="UP000003748"/>
    </source>
</evidence>